<evidence type="ECO:0000313" key="2">
    <source>
        <dbReference type="Proteomes" id="UP001183535"/>
    </source>
</evidence>
<dbReference type="AlphaFoldDB" id="A0ABD5EX71"/>
<dbReference type="Proteomes" id="UP001183535">
    <property type="component" value="Unassembled WGS sequence"/>
</dbReference>
<proteinExistence type="predicted"/>
<sequence length="133" mass="15474">MLPLESDGNFTWHIVRDEMDSAAQEQMRAKMQQLIDDGWWKQNWHDGPALDHATLQASTLVAPGAVESVVLIADDLPDGRLVHWEERAGYFAWKVLRGHITEKARAEMQAQMQYLQNTRQWLQVWDDHDRPAR</sequence>
<name>A0ABD5EX71_9ACTN</name>
<protein>
    <submittedName>
        <fullName evidence="1">Uncharacterized protein</fullName>
    </submittedName>
</protein>
<organism evidence="1 2">
    <name type="scientific">Streptomyces doudnae</name>
    <dbReference type="NCBI Taxonomy" id="3075536"/>
    <lineage>
        <taxon>Bacteria</taxon>
        <taxon>Bacillati</taxon>
        <taxon>Actinomycetota</taxon>
        <taxon>Actinomycetes</taxon>
        <taxon>Kitasatosporales</taxon>
        <taxon>Streptomycetaceae</taxon>
        <taxon>Streptomyces</taxon>
    </lineage>
</organism>
<keyword evidence="2" id="KW-1185">Reference proteome</keyword>
<dbReference type="EMBL" id="JAVRES010000018">
    <property type="protein sequence ID" value="MDT0438599.1"/>
    <property type="molecule type" value="Genomic_DNA"/>
</dbReference>
<gene>
    <name evidence="1" type="ORF">RM877_28345</name>
</gene>
<accession>A0ABD5EX71</accession>
<comment type="caution">
    <text evidence="1">The sequence shown here is derived from an EMBL/GenBank/DDBJ whole genome shotgun (WGS) entry which is preliminary data.</text>
</comment>
<reference evidence="2" key="1">
    <citation type="submission" date="2023-07" db="EMBL/GenBank/DDBJ databases">
        <title>30 novel species of actinomycetes from the DSMZ collection.</title>
        <authorList>
            <person name="Nouioui I."/>
        </authorList>
    </citation>
    <scope>NUCLEOTIDE SEQUENCE [LARGE SCALE GENOMIC DNA]</scope>
    <source>
        <strain evidence="2">DSM 41981</strain>
    </source>
</reference>
<evidence type="ECO:0000313" key="1">
    <source>
        <dbReference type="EMBL" id="MDT0438599.1"/>
    </source>
</evidence>